<dbReference type="InterPro" id="IPR004838">
    <property type="entry name" value="NHTrfase_class1_PyrdxlP-BS"/>
</dbReference>
<dbReference type="eggNOG" id="COG0436">
    <property type="taxonomic scope" value="Bacteria"/>
</dbReference>
<dbReference type="EC" id="2.6.1.-" evidence="1"/>
<dbReference type="CDD" id="cd00609">
    <property type="entry name" value="AAT_like"/>
    <property type="match status" value="1"/>
</dbReference>
<comment type="cofactor">
    <cofactor evidence="1">
        <name>pyridoxal 5'-phosphate</name>
        <dbReference type="ChEBI" id="CHEBI:597326"/>
    </cofactor>
</comment>
<dbReference type="GO" id="GO:0008483">
    <property type="term" value="F:transaminase activity"/>
    <property type="evidence" value="ECO:0007669"/>
    <property type="project" value="UniProtKB-KW"/>
</dbReference>
<gene>
    <name evidence="3" type="ORF">MEA186_08368</name>
</gene>
<dbReference type="PROSITE" id="PS00105">
    <property type="entry name" value="AA_TRANSFER_CLASS_1"/>
    <property type="match status" value="1"/>
</dbReference>
<keyword evidence="1 3" id="KW-0808">Transferase</keyword>
<evidence type="ECO:0000256" key="1">
    <source>
        <dbReference type="RuleBase" id="RU000481"/>
    </source>
</evidence>
<dbReference type="AlphaFoldDB" id="G6Y6V8"/>
<comment type="similarity">
    <text evidence="1">Belongs to the class-I pyridoxal-phosphate-dependent aminotransferase family.</text>
</comment>
<dbReference type="STRING" id="1082933.A6B35_02980"/>
<dbReference type="PATRIC" id="fig|1082933.3.peg.1593"/>
<dbReference type="EMBL" id="AGSN01000078">
    <property type="protein sequence ID" value="EHH12518.1"/>
    <property type="molecule type" value="Genomic_DNA"/>
</dbReference>
<organism evidence="3 4">
    <name type="scientific">Mesorhizobium amorphae CCNWGS0123</name>
    <dbReference type="NCBI Taxonomy" id="1082933"/>
    <lineage>
        <taxon>Bacteria</taxon>
        <taxon>Pseudomonadati</taxon>
        <taxon>Pseudomonadota</taxon>
        <taxon>Alphaproteobacteria</taxon>
        <taxon>Hyphomicrobiales</taxon>
        <taxon>Phyllobacteriaceae</taxon>
        <taxon>Mesorhizobium</taxon>
    </lineage>
</organism>
<reference evidence="3 4" key="1">
    <citation type="journal article" date="2012" name="J. Bacteriol.">
        <title>Draft Genome Sequence of Plant Growth-Promoting Rhizobium Mesorhizobium amorphae, Isolated from Zinc-Lead Mine Tailings.</title>
        <authorList>
            <person name="Hao X."/>
            <person name="Lin Y."/>
            <person name="Johnstone L."/>
            <person name="Baltrus D.A."/>
            <person name="Miller S.J."/>
            <person name="Wei G."/>
            <person name="Rensing C."/>
        </authorList>
    </citation>
    <scope>NUCLEOTIDE SEQUENCE [LARGE SCALE GENOMIC DNA]</scope>
    <source>
        <strain evidence="3 4">CCNWGS0123</strain>
    </source>
</reference>
<sequence>MNNRCSARSALSQLFKRLEQKPAGESALAGFMLLWLGYTKQAVWGEAMNYARMVIEKEAPEEYGYDRIRYNLSESSIADQKLSDIGLSLPDLTLFYGEHRGDKELRALIAMQDKGISPDDVLVTAGAAGALFIISTSLLSGRDHLVVVRPNYATNIETPKAIGCTIAYVDLDFDEGFAIDVARVAAAIRPDTRLISVTCPHNPTGTMMSQADLDALVALAERSSCHLPVDETYRDLSYGKRLPSAASLSPRAISVSSLSKAFGIPGIRIGWLVTRDAALQEKFLAAKEQIGICGSVIDEGIARGMLERRNAFLSALLPEMAKRRDIVQAWIDREPLVDWVRPEGGVVGFPRLNVGPEFDLDRFYVNLLENHGTYVGPGHWFDMPKRFFRVGFGWPKEADLRGGLDAISAALRA</sequence>
<keyword evidence="1 3" id="KW-0032">Aminotransferase</keyword>
<dbReference type="SUPFAM" id="SSF53383">
    <property type="entry name" value="PLP-dependent transferases"/>
    <property type="match status" value="1"/>
</dbReference>
<keyword evidence="4" id="KW-1185">Reference proteome</keyword>
<dbReference type="PANTHER" id="PTHR43510">
    <property type="entry name" value="AMINOTRANSFERASE FUNCTION, HYPOTHETICAL (EUROFUNG)"/>
    <property type="match status" value="1"/>
</dbReference>
<evidence type="ECO:0000313" key="4">
    <source>
        <dbReference type="Proteomes" id="UP000002949"/>
    </source>
</evidence>
<name>G6Y6V8_9HYPH</name>
<dbReference type="Gene3D" id="3.40.640.10">
    <property type="entry name" value="Type I PLP-dependent aspartate aminotransferase-like (Major domain)"/>
    <property type="match status" value="1"/>
</dbReference>
<evidence type="ECO:0000313" key="3">
    <source>
        <dbReference type="EMBL" id="EHH12518.1"/>
    </source>
</evidence>
<dbReference type="Gene3D" id="3.90.1150.10">
    <property type="entry name" value="Aspartate Aminotransferase, domain 1"/>
    <property type="match status" value="1"/>
</dbReference>
<dbReference type="PANTHER" id="PTHR43510:SF1">
    <property type="entry name" value="AMINOTRANSFERASE FUNCTION, HYPOTHETICAL (EUROFUNG)"/>
    <property type="match status" value="1"/>
</dbReference>
<dbReference type="GO" id="GO:0030170">
    <property type="term" value="F:pyridoxal phosphate binding"/>
    <property type="evidence" value="ECO:0007669"/>
    <property type="project" value="InterPro"/>
</dbReference>
<feature type="domain" description="Aminotransferase class I/classII large" evidence="2">
    <location>
        <begin position="94"/>
        <end position="401"/>
    </location>
</feature>
<dbReference type="InterPro" id="IPR015422">
    <property type="entry name" value="PyrdxlP-dep_Trfase_small"/>
</dbReference>
<accession>G6Y6V8</accession>
<dbReference type="InterPro" id="IPR015424">
    <property type="entry name" value="PyrdxlP-dep_Trfase"/>
</dbReference>
<dbReference type="Proteomes" id="UP000002949">
    <property type="component" value="Unassembled WGS sequence"/>
</dbReference>
<evidence type="ECO:0000259" key="2">
    <source>
        <dbReference type="Pfam" id="PF00155"/>
    </source>
</evidence>
<dbReference type="InterPro" id="IPR015421">
    <property type="entry name" value="PyrdxlP-dep_Trfase_major"/>
</dbReference>
<dbReference type="Pfam" id="PF00155">
    <property type="entry name" value="Aminotran_1_2"/>
    <property type="match status" value="1"/>
</dbReference>
<dbReference type="InterPro" id="IPR004839">
    <property type="entry name" value="Aminotransferase_I/II_large"/>
</dbReference>
<proteinExistence type="inferred from homology"/>
<protein>
    <recommendedName>
        <fullName evidence="1">Aminotransferase</fullName>
        <ecNumber evidence="1">2.6.1.-</ecNumber>
    </recommendedName>
</protein>